<sequence length="572" mass="62019">MKCFIVLGLLAVASAGVPQLATYSYANPAGVTYRGTGLSPGFAFGPAQPVAQYAAPAPALQYAAAAPQYAAAPVAPALQYHHETPAVQYHHAPAVAVTQKVGYAHHQVPIQVPGVADVPVTKLAYTQGVTQKLIDVAQPAVTNRRVKVRRPALRKEFYDIEHRVIVRPAGSATLELSQPIAKEQKGPAVLTPTNYQQIAPVVRYGLGRQIIDGQGVSQLAQVRANLARGIESGPAPAPAPLQRAPQQQPEFRAAPAPPQPELRAAPQPDFRPAPQPQPQQPEFRAAPAPQPQQFQQQPQQFQQQPQQFQQQQDAEQEQFNQQQLQRQQEFQQHQQQQRQQQFQQQAQPQPQQQGPELRSAAPAPAPRLQPLQLRPQGQPQPQPQPRPQLQRSADAEIIDADSAPAAAPQPQQPQQIVPQQEQQQGPAQGTRLSLREMPVEIQARLLELLSAKGGTVTEVLGENGAPNSASVLQVADSLQDLNLQGGERITTRRIVVTRPIETVQEVDIQEPATKILTKAVNVPTLFKTPIQGIARVPVSVPGVKNVATPVLQTTYAAGVPSYQYGAAPAYAY</sequence>
<keyword evidence="2" id="KW-0732">Signal</keyword>
<comment type="caution">
    <text evidence="3">The sequence shown here is derived from an EMBL/GenBank/DDBJ whole genome shotgun (WGS) entry which is preliminary data.</text>
</comment>
<feature type="region of interest" description="Disordered" evidence="1">
    <location>
        <begin position="230"/>
        <end position="430"/>
    </location>
</feature>
<feature type="chain" id="PRO_5012759368" evidence="2">
    <location>
        <begin position="16"/>
        <end position="572"/>
    </location>
</feature>
<evidence type="ECO:0000313" key="3">
    <source>
        <dbReference type="EMBL" id="OXA58418.1"/>
    </source>
</evidence>
<accession>A0A226EMJ6</accession>
<proteinExistence type="predicted"/>
<feature type="compositionally biased region" description="Low complexity" evidence="1">
    <location>
        <begin position="280"/>
        <end position="377"/>
    </location>
</feature>
<dbReference type="OrthoDB" id="6630845at2759"/>
<reference evidence="3 4" key="1">
    <citation type="submission" date="2015-12" db="EMBL/GenBank/DDBJ databases">
        <title>The genome of Folsomia candida.</title>
        <authorList>
            <person name="Faddeeva A."/>
            <person name="Derks M.F."/>
            <person name="Anvar Y."/>
            <person name="Smit S."/>
            <person name="Van Straalen N."/>
            <person name="Roelofs D."/>
        </authorList>
    </citation>
    <scope>NUCLEOTIDE SEQUENCE [LARGE SCALE GENOMIC DNA]</scope>
    <source>
        <strain evidence="3 4">VU population</strain>
        <tissue evidence="3">Whole body</tissue>
    </source>
</reference>
<evidence type="ECO:0000313" key="4">
    <source>
        <dbReference type="Proteomes" id="UP000198287"/>
    </source>
</evidence>
<evidence type="ECO:0000256" key="1">
    <source>
        <dbReference type="SAM" id="MobiDB-lite"/>
    </source>
</evidence>
<dbReference type="STRING" id="158441.A0A226EMJ6"/>
<feature type="compositionally biased region" description="Pro residues" evidence="1">
    <location>
        <begin position="269"/>
        <end position="279"/>
    </location>
</feature>
<organism evidence="3 4">
    <name type="scientific">Folsomia candida</name>
    <name type="common">Springtail</name>
    <dbReference type="NCBI Taxonomy" id="158441"/>
    <lineage>
        <taxon>Eukaryota</taxon>
        <taxon>Metazoa</taxon>
        <taxon>Ecdysozoa</taxon>
        <taxon>Arthropoda</taxon>
        <taxon>Hexapoda</taxon>
        <taxon>Collembola</taxon>
        <taxon>Entomobryomorpha</taxon>
        <taxon>Isotomoidea</taxon>
        <taxon>Isotomidae</taxon>
        <taxon>Proisotominae</taxon>
        <taxon>Folsomia</taxon>
    </lineage>
</organism>
<keyword evidence="4" id="KW-1185">Reference proteome</keyword>
<evidence type="ECO:0000256" key="2">
    <source>
        <dbReference type="SAM" id="SignalP"/>
    </source>
</evidence>
<feature type="compositionally biased region" description="Low complexity" evidence="1">
    <location>
        <begin position="403"/>
        <end position="428"/>
    </location>
</feature>
<protein>
    <submittedName>
        <fullName evidence="3">Uncharacterized protein</fullName>
    </submittedName>
</protein>
<dbReference type="EMBL" id="LNIX01000003">
    <property type="protein sequence ID" value="OXA58418.1"/>
    <property type="molecule type" value="Genomic_DNA"/>
</dbReference>
<gene>
    <name evidence="3" type="ORF">Fcan01_08310</name>
</gene>
<feature type="signal peptide" evidence="2">
    <location>
        <begin position="1"/>
        <end position="15"/>
    </location>
</feature>
<dbReference type="Proteomes" id="UP000198287">
    <property type="component" value="Unassembled WGS sequence"/>
</dbReference>
<name>A0A226EMJ6_FOLCA</name>
<dbReference type="OMA" id="YPRTNIQ"/>
<feature type="compositionally biased region" description="Low complexity" evidence="1">
    <location>
        <begin position="240"/>
        <end position="249"/>
    </location>
</feature>
<dbReference type="AlphaFoldDB" id="A0A226EMJ6"/>